<proteinExistence type="predicted"/>
<protein>
    <submittedName>
        <fullName evidence="1">Uncharacterized protein</fullName>
    </submittedName>
</protein>
<evidence type="ECO:0000313" key="2">
    <source>
        <dbReference type="Proteomes" id="UP001345963"/>
    </source>
</evidence>
<keyword evidence="2" id="KW-1185">Reference proteome</keyword>
<organism evidence="1 2">
    <name type="scientific">Ataeniobius toweri</name>
    <dbReference type="NCBI Taxonomy" id="208326"/>
    <lineage>
        <taxon>Eukaryota</taxon>
        <taxon>Metazoa</taxon>
        <taxon>Chordata</taxon>
        <taxon>Craniata</taxon>
        <taxon>Vertebrata</taxon>
        <taxon>Euteleostomi</taxon>
        <taxon>Actinopterygii</taxon>
        <taxon>Neopterygii</taxon>
        <taxon>Teleostei</taxon>
        <taxon>Neoteleostei</taxon>
        <taxon>Acanthomorphata</taxon>
        <taxon>Ovalentaria</taxon>
        <taxon>Atherinomorphae</taxon>
        <taxon>Cyprinodontiformes</taxon>
        <taxon>Goodeidae</taxon>
        <taxon>Ataeniobius</taxon>
    </lineage>
</organism>
<sequence>MEGRSALMILSADLIGALDAVWTCPVWWMIQITLRWRRQDRLNDGSVEDDQQLLWKIGLLLWKFSLCWTFFQIVSMCEEHLRSRDWVVPRNRKWSTADRVLRMVRGGSVGGVLWKALVFRLQQVKF</sequence>
<gene>
    <name evidence="1" type="ORF">ATANTOWER_027621</name>
</gene>
<comment type="caution">
    <text evidence="1">The sequence shown here is derived from an EMBL/GenBank/DDBJ whole genome shotgun (WGS) entry which is preliminary data.</text>
</comment>
<evidence type="ECO:0000313" key="1">
    <source>
        <dbReference type="EMBL" id="MED6234350.1"/>
    </source>
</evidence>
<reference evidence="1 2" key="1">
    <citation type="submission" date="2021-07" db="EMBL/GenBank/DDBJ databases">
        <authorList>
            <person name="Palmer J.M."/>
        </authorList>
    </citation>
    <scope>NUCLEOTIDE SEQUENCE [LARGE SCALE GENOMIC DNA]</scope>
    <source>
        <strain evidence="1 2">AT_MEX2019</strain>
        <tissue evidence="1">Muscle</tissue>
    </source>
</reference>
<accession>A0ABU7A913</accession>
<dbReference type="EMBL" id="JAHUTI010006774">
    <property type="protein sequence ID" value="MED6234350.1"/>
    <property type="molecule type" value="Genomic_DNA"/>
</dbReference>
<dbReference type="Proteomes" id="UP001345963">
    <property type="component" value="Unassembled WGS sequence"/>
</dbReference>
<name>A0ABU7A913_9TELE</name>